<reference evidence="1" key="1">
    <citation type="submission" date="2020-07" db="EMBL/GenBank/DDBJ databases">
        <title>Multicomponent nature underlies the extraordinary mechanical properties of spider dragline silk.</title>
        <authorList>
            <person name="Kono N."/>
            <person name="Nakamura H."/>
            <person name="Mori M."/>
            <person name="Yoshida Y."/>
            <person name="Ohtoshi R."/>
            <person name="Malay A.D."/>
            <person name="Moran D.A.P."/>
            <person name="Tomita M."/>
            <person name="Numata K."/>
            <person name="Arakawa K."/>
        </authorList>
    </citation>
    <scope>NUCLEOTIDE SEQUENCE</scope>
</reference>
<comment type="caution">
    <text evidence="1">The sequence shown here is derived from an EMBL/GenBank/DDBJ whole genome shotgun (WGS) entry which is preliminary data.</text>
</comment>
<keyword evidence="2" id="KW-1185">Reference proteome</keyword>
<evidence type="ECO:0000313" key="2">
    <source>
        <dbReference type="Proteomes" id="UP000887116"/>
    </source>
</evidence>
<accession>A0A8X6HQN0</accession>
<dbReference type="AlphaFoldDB" id="A0A8X6HQN0"/>
<protein>
    <submittedName>
        <fullName evidence="1">Uncharacterized protein</fullName>
    </submittedName>
</protein>
<proteinExistence type="predicted"/>
<organism evidence="1 2">
    <name type="scientific">Trichonephila clavata</name>
    <name type="common">Joro spider</name>
    <name type="synonym">Nephila clavata</name>
    <dbReference type="NCBI Taxonomy" id="2740835"/>
    <lineage>
        <taxon>Eukaryota</taxon>
        <taxon>Metazoa</taxon>
        <taxon>Ecdysozoa</taxon>
        <taxon>Arthropoda</taxon>
        <taxon>Chelicerata</taxon>
        <taxon>Arachnida</taxon>
        <taxon>Araneae</taxon>
        <taxon>Araneomorphae</taxon>
        <taxon>Entelegynae</taxon>
        <taxon>Araneoidea</taxon>
        <taxon>Nephilidae</taxon>
        <taxon>Trichonephila</taxon>
    </lineage>
</organism>
<sequence length="80" mass="8919">MERNNYLSNKAQVLWGALKESYHPRAGGRKSASSRLVFPDNFPHPCGLQRDPSPQYSSQTVTPTDETKGTVCILKICLLL</sequence>
<evidence type="ECO:0000313" key="1">
    <source>
        <dbReference type="EMBL" id="GFR28214.1"/>
    </source>
</evidence>
<name>A0A8X6HQN0_TRICU</name>
<dbReference type="Proteomes" id="UP000887116">
    <property type="component" value="Unassembled WGS sequence"/>
</dbReference>
<gene>
    <name evidence="1" type="ORF">TNCT_199661</name>
</gene>
<dbReference type="EMBL" id="BMAO01028931">
    <property type="protein sequence ID" value="GFR28214.1"/>
    <property type="molecule type" value="Genomic_DNA"/>
</dbReference>